<dbReference type="InterPro" id="IPR057746">
    <property type="entry name" value="CpnT-like_N"/>
</dbReference>
<reference evidence="2 3" key="1">
    <citation type="submission" date="2019-06" db="EMBL/GenBank/DDBJ databases">
        <title>Whole genome shotgun sequence of Microbacterium testaceum NBRC 12675.</title>
        <authorList>
            <person name="Hosoyama A."/>
            <person name="Uohara A."/>
            <person name="Ohji S."/>
            <person name="Ichikawa N."/>
        </authorList>
    </citation>
    <scope>NUCLEOTIDE SEQUENCE [LARGE SCALE GENOMIC DNA]</scope>
    <source>
        <strain evidence="2 3">NBRC 12675</strain>
    </source>
</reference>
<dbReference type="Pfam" id="PF25547">
    <property type="entry name" value="WXG100_2"/>
    <property type="match status" value="1"/>
</dbReference>
<comment type="caution">
    <text evidence="2">The sequence shown here is derived from an EMBL/GenBank/DDBJ whole genome shotgun (WGS) entry which is preliminary data.</text>
</comment>
<dbReference type="SUPFAM" id="SSF140453">
    <property type="entry name" value="EsxAB dimer-like"/>
    <property type="match status" value="1"/>
</dbReference>
<evidence type="ECO:0000259" key="1">
    <source>
        <dbReference type="Pfam" id="PF25547"/>
    </source>
</evidence>
<dbReference type="Gene3D" id="1.20.1260.20">
    <property type="entry name" value="PPE superfamily"/>
    <property type="match status" value="1"/>
</dbReference>
<name>A0A4Y3QJ89_MICTE</name>
<protein>
    <recommendedName>
        <fullName evidence="1">Outer membrane channel protein CpnT-like N-terminal domain-containing protein</fullName>
    </recommendedName>
</protein>
<dbReference type="OrthoDB" id="5069709at2"/>
<dbReference type="AlphaFoldDB" id="A0A4Y3QJ89"/>
<dbReference type="InterPro" id="IPR038332">
    <property type="entry name" value="PPE_sf"/>
</dbReference>
<accession>A0A4Y3QJ89</accession>
<organism evidence="2 3">
    <name type="scientific">Microbacterium testaceum</name>
    <name type="common">Aureobacterium testaceum</name>
    <name type="synonym">Brevibacterium testaceum</name>
    <dbReference type="NCBI Taxonomy" id="2033"/>
    <lineage>
        <taxon>Bacteria</taxon>
        <taxon>Bacillati</taxon>
        <taxon>Actinomycetota</taxon>
        <taxon>Actinomycetes</taxon>
        <taxon>Micrococcales</taxon>
        <taxon>Microbacteriaceae</taxon>
        <taxon>Microbacterium</taxon>
    </lineage>
</organism>
<sequence length="295" mass="30731">MSLIAAPTYESGLSGEAVLGALPVAGGIADSVRDFGSGNITSGVIDAAGSALDVVSLIANPIATLASSCASFLLDYMSPLHEELELLTGSPEMVRALGKTWDNVGDALTAVADDRDQALGNLRESWQGAAATGYETVATGLTTIMRSLAEAAHSNANGLRLAASVVQIVYEIVKGIIADLVGQLIQAVVEALATVGVGLPVIIAQCSTKIATRVPQVARWVEKIQEVMQKIQGIVERFTQFGREFQVETAGIEKMLNVGELRVNFQALDVVNAVKGINAGVGKSAEADANQQGER</sequence>
<dbReference type="InterPro" id="IPR036689">
    <property type="entry name" value="ESAT-6-like_sf"/>
</dbReference>
<feature type="domain" description="Outer membrane channel protein CpnT-like N-terminal" evidence="1">
    <location>
        <begin position="89"/>
        <end position="203"/>
    </location>
</feature>
<proteinExistence type="predicted"/>
<dbReference type="Proteomes" id="UP000319525">
    <property type="component" value="Unassembled WGS sequence"/>
</dbReference>
<evidence type="ECO:0000313" key="3">
    <source>
        <dbReference type="Proteomes" id="UP000319525"/>
    </source>
</evidence>
<gene>
    <name evidence="2" type="ORF">MTE01_11170</name>
</gene>
<evidence type="ECO:0000313" key="2">
    <source>
        <dbReference type="EMBL" id="GEB45172.1"/>
    </source>
</evidence>
<dbReference type="EMBL" id="BJML01000002">
    <property type="protein sequence ID" value="GEB45172.1"/>
    <property type="molecule type" value="Genomic_DNA"/>
</dbReference>
<dbReference type="GeneID" id="57143813"/>
<dbReference type="RefSeq" id="WP_141376139.1">
    <property type="nucleotide sequence ID" value="NZ_BJML01000002.1"/>
</dbReference>